<reference evidence="5 6" key="1">
    <citation type="submission" date="2020-08" db="EMBL/GenBank/DDBJ databases">
        <title>Genomic Encyclopedia of Type Strains, Phase IV (KMG-IV): sequencing the most valuable type-strain genomes for metagenomic binning, comparative biology and taxonomic classification.</title>
        <authorList>
            <person name="Goeker M."/>
        </authorList>
    </citation>
    <scope>NUCLEOTIDE SEQUENCE [LARGE SCALE GENOMIC DNA]</scope>
    <source>
        <strain evidence="5 6">DSM 43350</strain>
    </source>
</reference>
<dbReference type="Gene3D" id="1.10.1660.10">
    <property type="match status" value="1"/>
</dbReference>
<dbReference type="Pfam" id="PF13411">
    <property type="entry name" value="MerR_1"/>
    <property type="match status" value="1"/>
</dbReference>
<evidence type="ECO:0000313" key="6">
    <source>
        <dbReference type="Proteomes" id="UP000591537"/>
    </source>
</evidence>
<feature type="coiled-coil region" evidence="2">
    <location>
        <begin position="217"/>
        <end position="244"/>
    </location>
</feature>
<dbReference type="PANTHER" id="PTHR30204:SF93">
    <property type="entry name" value="HTH MERR-TYPE DOMAIN-CONTAINING PROTEIN"/>
    <property type="match status" value="1"/>
</dbReference>
<dbReference type="PROSITE" id="PS50937">
    <property type="entry name" value="HTH_MERR_2"/>
    <property type="match status" value="1"/>
</dbReference>
<protein>
    <submittedName>
        <fullName evidence="5">DNA-binding transcriptional MerR regulator</fullName>
    </submittedName>
</protein>
<dbReference type="PANTHER" id="PTHR30204">
    <property type="entry name" value="REDOX-CYCLING DRUG-SENSING TRANSCRIPTIONAL ACTIVATOR SOXR"/>
    <property type="match status" value="1"/>
</dbReference>
<dbReference type="GO" id="GO:0003677">
    <property type="term" value="F:DNA binding"/>
    <property type="evidence" value="ECO:0007669"/>
    <property type="project" value="UniProtKB-KW"/>
</dbReference>
<feature type="domain" description="HTH merR-type" evidence="4">
    <location>
        <begin position="134"/>
        <end position="200"/>
    </location>
</feature>
<dbReference type="AlphaFoldDB" id="A0A7W9TKR9"/>
<proteinExistence type="predicted"/>
<keyword evidence="1 5" id="KW-0238">DNA-binding</keyword>
<dbReference type="SMART" id="SM00422">
    <property type="entry name" value="HTH_MERR"/>
    <property type="match status" value="1"/>
</dbReference>
<comment type="caution">
    <text evidence="5">The sequence shown here is derived from an EMBL/GenBank/DDBJ whole genome shotgun (WGS) entry which is preliminary data.</text>
</comment>
<dbReference type="EMBL" id="JACHGV010000016">
    <property type="protein sequence ID" value="MBB6081167.1"/>
    <property type="molecule type" value="Genomic_DNA"/>
</dbReference>
<dbReference type="GO" id="GO:0003700">
    <property type="term" value="F:DNA-binding transcription factor activity"/>
    <property type="evidence" value="ECO:0007669"/>
    <property type="project" value="InterPro"/>
</dbReference>
<keyword evidence="2" id="KW-0175">Coiled coil</keyword>
<dbReference type="Proteomes" id="UP000591537">
    <property type="component" value="Unassembled WGS sequence"/>
</dbReference>
<keyword evidence="6" id="KW-1185">Reference proteome</keyword>
<dbReference type="InterPro" id="IPR000551">
    <property type="entry name" value="MerR-type_HTH_dom"/>
</dbReference>
<accession>A0A7W9TKR9</accession>
<sequence length="424" mass="46552">MRRGRGGGRPPFFDREDYKARHAVECGISRLKQHRAVATRFDKHAVRFEATVQVAAIDQWCEPSACRRADATAGKDGPVVVTEEGRISWHWAERCVWGCTFRSGMWSGGLTSQSLEERSLLVHSSFTPPRQVKIGDAAAFAGSTPRAIRHYHEIGLLPEPERGGDDRRRYGYEDMIRLLWIRKMADAGIALDDIRDAFTTGTASAGADSGEGIAGILERLEETLAVQEAELRRQRTAVQRMRTEGSRMGLLSDVVTERLKSLPEGSLRQADLDSLLVTERIFGPLGAAVQASRFVVLATHPALREDSDRIDDAEEALDDSVAVDDPRVAQVAVERHAFESALQAVIEESGLGKDDDALFDAWDTVHPATADDGEGEADLGSGRREADSMSVFEATGKMPYDFSPARLRCMELAEELSGQESPAT</sequence>
<dbReference type="InterPro" id="IPR047057">
    <property type="entry name" value="MerR_fam"/>
</dbReference>
<dbReference type="InterPro" id="IPR009061">
    <property type="entry name" value="DNA-bd_dom_put_sf"/>
</dbReference>
<feature type="region of interest" description="Disordered" evidence="3">
    <location>
        <begin position="366"/>
        <end position="385"/>
    </location>
</feature>
<name>A0A7W9TKR9_9ACTN</name>
<evidence type="ECO:0000256" key="3">
    <source>
        <dbReference type="SAM" id="MobiDB-lite"/>
    </source>
</evidence>
<evidence type="ECO:0000313" key="5">
    <source>
        <dbReference type="EMBL" id="MBB6081167.1"/>
    </source>
</evidence>
<dbReference type="CDD" id="cd00592">
    <property type="entry name" value="HTH_MerR-like"/>
    <property type="match status" value="1"/>
</dbReference>
<evidence type="ECO:0000259" key="4">
    <source>
        <dbReference type="PROSITE" id="PS50937"/>
    </source>
</evidence>
<dbReference type="SUPFAM" id="SSF46955">
    <property type="entry name" value="Putative DNA-binding domain"/>
    <property type="match status" value="1"/>
</dbReference>
<gene>
    <name evidence="5" type="ORF">HNR57_007118</name>
</gene>
<evidence type="ECO:0000256" key="2">
    <source>
        <dbReference type="SAM" id="Coils"/>
    </source>
</evidence>
<evidence type="ECO:0000256" key="1">
    <source>
        <dbReference type="ARBA" id="ARBA00023125"/>
    </source>
</evidence>
<organism evidence="5 6">
    <name type="scientific">Streptomyces paradoxus</name>
    <dbReference type="NCBI Taxonomy" id="66375"/>
    <lineage>
        <taxon>Bacteria</taxon>
        <taxon>Bacillati</taxon>
        <taxon>Actinomycetota</taxon>
        <taxon>Actinomycetes</taxon>
        <taxon>Kitasatosporales</taxon>
        <taxon>Streptomycetaceae</taxon>
        <taxon>Streptomyces</taxon>
    </lineage>
</organism>